<evidence type="ECO:0000256" key="1">
    <source>
        <dbReference type="SAM" id="SignalP"/>
    </source>
</evidence>
<protein>
    <submittedName>
        <fullName evidence="2">Uncharacterized protein</fullName>
    </submittedName>
</protein>
<organism evidence="2 3">
    <name type="scientific">Oceanobacillus oncorhynchi</name>
    <dbReference type="NCBI Taxonomy" id="545501"/>
    <lineage>
        <taxon>Bacteria</taxon>
        <taxon>Bacillati</taxon>
        <taxon>Bacillota</taxon>
        <taxon>Bacilli</taxon>
        <taxon>Bacillales</taxon>
        <taxon>Bacillaceae</taxon>
        <taxon>Oceanobacillus</taxon>
    </lineage>
</organism>
<dbReference type="EMBL" id="CDGG01000001">
    <property type="protein sequence ID" value="CEI83001.1"/>
    <property type="molecule type" value="Genomic_DNA"/>
</dbReference>
<dbReference type="AlphaFoldDB" id="A0A0A1MVY4"/>
<proteinExistence type="predicted"/>
<dbReference type="STRING" id="545501.BN997_02890"/>
<evidence type="ECO:0000313" key="2">
    <source>
        <dbReference type="EMBL" id="CEI83001.1"/>
    </source>
</evidence>
<accession>A0A0A1MVY4</accession>
<reference evidence="2 3" key="1">
    <citation type="submission" date="2014-11" db="EMBL/GenBank/DDBJ databases">
        <authorList>
            <person name="Urmite Genomes Urmite Genomes"/>
        </authorList>
    </citation>
    <scope>NUCLEOTIDE SEQUENCE [LARGE SCALE GENOMIC DNA]</scope>
    <source>
        <strain evidence="2 3">Oc5</strain>
    </source>
</reference>
<dbReference type="OrthoDB" id="73040at2"/>
<dbReference type="Proteomes" id="UP000040453">
    <property type="component" value="Unassembled WGS sequence"/>
</dbReference>
<name>A0A0A1MVY4_9BACI</name>
<dbReference type="InterPro" id="IPR047808">
    <property type="entry name" value="CueP-like"/>
</dbReference>
<dbReference type="Gene3D" id="2.60.40.3700">
    <property type="match status" value="1"/>
</dbReference>
<keyword evidence="1" id="KW-0732">Signal</keyword>
<feature type="signal peptide" evidence="1">
    <location>
        <begin position="1"/>
        <end position="20"/>
    </location>
</feature>
<keyword evidence="3" id="KW-1185">Reference proteome</keyword>
<feature type="chain" id="PRO_5039022856" evidence="1">
    <location>
        <begin position="21"/>
        <end position="170"/>
    </location>
</feature>
<sequence>MKNQIVFVCLFLLVILAACNSNTNQSSEVDVKSLIHDYSTDQISATSASVDTSQLVVEKDNKEVNYDLPDDEFYVSIAPFINETHPCTFHSLTGCQGELVNTPFEVYIENANGNVLIDESIESFDNGFIDLWLPRDQEFKVIITLDDKQVESTISTFEDDPTCITTMQLI</sequence>
<evidence type="ECO:0000313" key="3">
    <source>
        <dbReference type="Proteomes" id="UP000040453"/>
    </source>
</evidence>
<dbReference type="Pfam" id="PF21172">
    <property type="entry name" value="CueP"/>
    <property type="match status" value="1"/>
</dbReference>
<gene>
    <name evidence="2" type="ORF">BN997_02890</name>
</gene>
<dbReference type="NCBIfam" id="NF038094">
    <property type="entry name" value="CueP_fam"/>
    <property type="match status" value="1"/>
</dbReference>
<dbReference type="RefSeq" id="WP_042533159.1">
    <property type="nucleotide sequence ID" value="NZ_CDGG01000001.1"/>
</dbReference>
<dbReference type="PROSITE" id="PS51257">
    <property type="entry name" value="PROKAR_LIPOPROTEIN"/>
    <property type="match status" value="1"/>
</dbReference>